<keyword evidence="4 7" id="KW-1133">Transmembrane helix</keyword>
<dbReference type="Gene3D" id="1.20.1740.10">
    <property type="entry name" value="Amino acid/polyamine transporter I"/>
    <property type="match status" value="1"/>
</dbReference>
<gene>
    <name evidence="9" type="ORF">AArcSt11_13920</name>
</gene>
<dbReference type="InterPro" id="IPR006016">
    <property type="entry name" value="UspA"/>
</dbReference>
<sequence>MPSGLKRDLGLPETTAIAIGAMVGSGIFILPALAYEIAGTTVILAFIIAAVLVLPAAASKAEMATAMPEDGGTYIYVERGMGPLLGTIAGVGTWFSLSFKGALALVGGVPYLIYLAGGELPLSIRAIAITVAVVLIALNLVGSDVTGRFQVGIVAIMLAIMMLFITIGTPQVQAPRLEGAFDPRSSGALSLFEAAGAVFVSYAGVTKVASVAEEIENPSRNIPLGIFISLFFTAALYVLVVLVTIGVVDAPGGTLGTIDIPGAEDAVIAEAANNLLGWPGVIAITIAAMFALISTANAGILSASRYPFAMARDDLAPRQFTDISERFGTPSKAVTLTGAIILLMIAFVPILQIAKLASAFQILVFVLVNLALIGFREGAVDGYDPDYVAPLYPWLQLFGIVAGLGLLTTMGTIPIVGAVVITGGSMAWYYTYAHKRIDREGAARSGIRQEVSATALDRTRDLFESTREYDVLVAITERTSDRAKRDMVRMATDLGRLRTTVVTVAEFLDVPHRVFHEDHAEVYDLDEPEWIRDESGDRPDWLPDGAFRPPKRTSGGVQIDAKRTDDRPTTKVEHREIDSEDHKEAIVDYATYEGYDLLVLERDRAHLHERMFGNETDWLLKNAPCDVMLVEDRGFDGADEIAVVAARGTYDPIKLLIADAVAEETGASIHLIQALGEDAPDTQREDVEQYHQELISICTVEARSSIIETDDRVAGLARFVGDADLLVTGVDSSGLRGRLLSSPSNQLVESVECTAVMVQGHDSTRAQGLIGRLLMNYVFK</sequence>
<organism evidence="9 10">
    <name type="scientific">Natranaeroarchaeum aerophilus</name>
    <dbReference type="NCBI Taxonomy" id="2917711"/>
    <lineage>
        <taxon>Archaea</taxon>
        <taxon>Methanobacteriati</taxon>
        <taxon>Methanobacteriota</taxon>
        <taxon>Stenosarchaea group</taxon>
        <taxon>Halobacteria</taxon>
        <taxon>Halobacteriales</taxon>
        <taxon>Natronoarchaeaceae</taxon>
        <taxon>Natranaeroarchaeum</taxon>
    </lineage>
</organism>
<evidence type="ECO:0000256" key="3">
    <source>
        <dbReference type="ARBA" id="ARBA00022692"/>
    </source>
</evidence>
<dbReference type="InterPro" id="IPR050367">
    <property type="entry name" value="APC_superfamily"/>
</dbReference>
<feature type="transmembrane region" description="Helical" evidence="7">
    <location>
        <begin position="281"/>
        <end position="303"/>
    </location>
</feature>
<evidence type="ECO:0000256" key="4">
    <source>
        <dbReference type="ARBA" id="ARBA00022989"/>
    </source>
</evidence>
<keyword evidence="3 7" id="KW-0812">Transmembrane</keyword>
<keyword evidence="5 7" id="KW-0472">Membrane</keyword>
<dbReference type="InterPro" id="IPR002293">
    <property type="entry name" value="AA/rel_permease1"/>
</dbReference>
<feature type="transmembrane region" description="Helical" evidence="7">
    <location>
        <begin position="226"/>
        <end position="248"/>
    </location>
</feature>
<dbReference type="PANTHER" id="PTHR42770">
    <property type="entry name" value="AMINO ACID TRANSPORTER-RELATED"/>
    <property type="match status" value="1"/>
</dbReference>
<proteinExistence type="predicted"/>
<feature type="compositionally biased region" description="Basic and acidic residues" evidence="6">
    <location>
        <begin position="560"/>
        <end position="569"/>
    </location>
</feature>
<evidence type="ECO:0000256" key="7">
    <source>
        <dbReference type="SAM" id="Phobius"/>
    </source>
</evidence>
<evidence type="ECO:0000256" key="1">
    <source>
        <dbReference type="ARBA" id="ARBA00004651"/>
    </source>
</evidence>
<dbReference type="Proteomes" id="UP001202674">
    <property type="component" value="Unassembled WGS sequence"/>
</dbReference>
<feature type="transmembrane region" description="Helical" evidence="7">
    <location>
        <begin position="333"/>
        <end position="351"/>
    </location>
</feature>
<evidence type="ECO:0000259" key="8">
    <source>
        <dbReference type="Pfam" id="PF00582"/>
    </source>
</evidence>
<name>A0AAE3K614_9EURY</name>
<reference evidence="9 10" key="1">
    <citation type="journal article" date="2022" name="Syst. Appl. Microbiol.">
        <title>Natronocalculus amylovorans gen. nov., sp. nov., and Natranaeroarchaeum aerophilus sp. nov., dominant culturable amylolytic natronoarchaea from hypersaline soda lakes in southwestern Siberia.</title>
        <authorList>
            <person name="Sorokin D.Y."/>
            <person name="Elcheninov A.G."/>
            <person name="Khizhniak T.V."/>
            <person name="Koenen M."/>
            <person name="Bale N.J."/>
            <person name="Damste J.S.S."/>
            <person name="Kublanov I.V."/>
        </authorList>
    </citation>
    <scope>NUCLEOTIDE SEQUENCE [LARGE SCALE GENOMIC DNA]</scope>
    <source>
        <strain evidence="9 10">AArc-St1-1</strain>
    </source>
</reference>
<keyword evidence="2" id="KW-1003">Cell membrane</keyword>
<comment type="caution">
    <text evidence="9">The sequence shown here is derived from an EMBL/GenBank/DDBJ whole genome shotgun (WGS) entry which is preliminary data.</text>
</comment>
<dbReference type="SUPFAM" id="SSF52402">
    <property type="entry name" value="Adenine nucleotide alpha hydrolases-like"/>
    <property type="match status" value="2"/>
</dbReference>
<feature type="transmembrane region" description="Helical" evidence="7">
    <location>
        <begin position="357"/>
        <end position="375"/>
    </location>
</feature>
<keyword evidence="10" id="KW-1185">Reference proteome</keyword>
<dbReference type="GO" id="GO:0005886">
    <property type="term" value="C:plasma membrane"/>
    <property type="evidence" value="ECO:0007669"/>
    <property type="project" value="UniProtKB-SubCell"/>
</dbReference>
<dbReference type="EMBL" id="JAKRVY010000008">
    <property type="protein sequence ID" value="MCL9814752.1"/>
    <property type="molecule type" value="Genomic_DNA"/>
</dbReference>
<feature type="transmembrane region" description="Helical" evidence="7">
    <location>
        <begin position="413"/>
        <end position="432"/>
    </location>
</feature>
<evidence type="ECO:0000256" key="5">
    <source>
        <dbReference type="ARBA" id="ARBA00023136"/>
    </source>
</evidence>
<dbReference type="CDD" id="cd00293">
    <property type="entry name" value="USP-like"/>
    <property type="match status" value="1"/>
</dbReference>
<evidence type="ECO:0000256" key="6">
    <source>
        <dbReference type="SAM" id="MobiDB-lite"/>
    </source>
</evidence>
<feature type="transmembrane region" description="Helical" evidence="7">
    <location>
        <begin position="12"/>
        <end position="31"/>
    </location>
</feature>
<feature type="transmembrane region" description="Helical" evidence="7">
    <location>
        <begin position="149"/>
        <end position="167"/>
    </location>
</feature>
<evidence type="ECO:0000256" key="2">
    <source>
        <dbReference type="ARBA" id="ARBA00022475"/>
    </source>
</evidence>
<dbReference type="RefSeq" id="WP_250597953.1">
    <property type="nucleotide sequence ID" value="NZ_JAKRVY010000008.1"/>
</dbReference>
<dbReference type="PANTHER" id="PTHR42770:SF11">
    <property type="entry name" value="INNER MEMBRANE TRANSPORT PROTEIN YBAT"/>
    <property type="match status" value="1"/>
</dbReference>
<dbReference type="Pfam" id="PF13520">
    <property type="entry name" value="AA_permease_2"/>
    <property type="match status" value="1"/>
</dbReference>
<feature type="transmembrane region" description="Helical" evidence="7">
    <location>
        <begin position="37"/>
        <end position="58"/>
    </location>
</feature>
<evidence type="ECO:0000313" key="9">
    <source>
        <dbReference type="EMBL" id="MCL9814752.1"/>
    </source>
</evidence>
<dbReference type="GO" id="GO:0022857">
    <property type="term" value="F:transmembrane transporter activity"/>
    <property type="evidence" value="ECO:0007669"/>
    <property type="project" value="InterPro"/>
</dbReference>
<dbReference type="Pfam" id="PF00582">
    <property type="entry name" value="Usp"/>
    <property type="match status" value="1"/>
</dbReference>
<dbReference type="Gene3D" id="3.40.50.12370">
    <property type="match status" value="1"/>
</dbReference>
<protein>
    <submittedName>
        <fullName evidence="9">Universal stress protein</fullName>
    </submittedName>
</protein>
<feature type="transmembrane region" description="Helical" evidence="7">
    <location>
        <begin position="387"/>
        <end position="407"/>
    </location>
</feature>
<accession>A0AAE3K614</accession>
<feature type="region of interest" description="Disordered" evidence="6">
    <location>
        <begin position="541"/>
        <end position="569"/>
    </location>
</feature>
<feature type="transmembrane region" description="Helical" evidence="7">
    <location>
        <begin position="122"/>
        <end position="142"/>
    </location>
</feature>
<feature type="domain" description="UspA" evidence="8">
    <location>
        <begin position="471"/>
        <end position="630"/>
    </location>
</feature>
<dbReference type="AlphaFoldDB" id="A0AAE3K614"/>
<comment type="subcellular location">
    <subcellularLocation>
        <location evidence="1">Cell membrane</location>
        <topology evidence="1">Multi-pass membrane protein</topology>
    </subcellularLocation>
</comment>
<evidence type="ECO:0000313" key="10">
    <source>
        <dbReference type="Proteomes" id="UP001202674"/>
    </source>
</evidence>
<feature type="transmembrane region" description="Helical" evidence="7">
    <location>
        <begin position="187"/>
        <end position="205"/>
    </location>
</feature>